<reference evidence="2 3" key="3">
    <citation type="journal article" date="2013" name="Rice">
        <title>Improvement of the Oryza sativa Nipponbare reference genome using next generation sequence and optical map data.</title>
        <authorList>
            <person name="Kawahara Y."/>
            <person name="de la Bastide M."/>
            <person name="Hamilton J.P."/>
            <person name="Kanamori H."/>
            <person name="McCombie W.R."/>
            <person name="Ouyang S."/>
            <person name="Schwartz D.C."/>
            <person name="Tanaka T."/>
            <person name="Wu J."/>
            <person name="Zhou S."/>
            <person name="Childs K.L."/>
            <person name="Davidson R.M."/>
            <person name="Lin H."/>
            <person name="Quesada-Ocampo L."/>
            <person name="Vaillancourt B."/>
            <person name="Sakai H."/>
            <person name="Lee S.S."/>
            <person name="Kim J."/>
            <person name="Numa H."/>
            <person name="Itoh T."/>
            <person name="Buell C.R."/>
            <person name="Matsumoto T."/>
        </authorList>
    </citation>
    <scope>NUCLEOTIDE SEQUENCE [LARGE SCALE GENOMIC DNA]</scope>
    <source>
        <strain evidence="3">cv. Nipponbare</strain>
    </source>
</reference>
<dbReference type="AlphaFoldDB" id="A0A0P0V248"/>
<gene>
    <name evidence="2" type="ordered locus">Os01g0332150</name>
    <name evidence="2" type="ORF">OSNPB_010332150</name>
</gene>
<evidence type="ECO:0000256" key="1">
    <source>
        <dbReference type="SAM" id="MobiDB-lite"/>
    </source>
</evidence>
<evidence type="ECO:0000313" key="3">
    <source>
        <dbReference type="Proteomes" id="UP000059680"/>
    </source>
</evidence>
<reference evidence="3" key="1">
    <citation type="journal article" date="2005" name="Nature">
        <title>The map-based sequence of the rice genome.</title>
        <authorList>
            <consortium name="International rice genome sequencing project (IRGSP)"/>
            <person name="Matsumoto T."/>
            <person name="Wu J."/>
            <person name="Kanamori H."/>
            <person name="Katayose Y."/>
            <person name="Fujisawa M."/>
            <person name="Namiki N."/>
            <person name="Mizuno H."/>
            <person name="Yamamoto K."/>
            <person name="Antonio B.A."/>
            <person name="Baba T."/>
            <person name="Sakata K."/>
            <person name="Nagamura Y."/>
            <person name="Aoki H."/>
            <person name="Arikawa K."/>
            <person name="Arita K."/>
            <person name="Bito T."/>
            <person name="Chiden Y."/>
            <person name="Fujitsuka N."/>
            <person name="Fukunaka R."/>
            <person name="Hamada M."/>
            <person name="Harada C."/>
            <person name="Hayashi A."/>
            <person name="Hijishita S."/>
            <person name="Honda M."/>
            <person name="Hosokawa S."/>
            <person name="Ichikawa Y."/>
            <person name="Idonuma A."/>
            <person name="Iijima M."/>
            <person name="Ikeda M."/>
            <person name="Ikeno M."/>
            <person name="Ito K."/>
            <person name="Ito S."/>
            <person name="Ito T."/>
            <person name="Ito Y."/>
            <person name="Ito Y."/>
            <person name="Iwabuchi A."/>
            <person name="Kamiya K."/>
            <person name="Karasawa W."/>
            <person name="Kurita K."/>
            <person name="Katagiri S."/>
            <person name="Kikuta A."/>
            <person name="Kobayashi H."/>
            <person name="Kobayashi N."/>
            <person name="Machita K."/>
            <person name="Maehara T."/>
            <person name="Masukawa M."/>
            <person name="Mizubayashi T."/>
            <person name="Mukai Y."/>
            <person name="Nagasaki H."/>
            <person name="Nagata Y."/>
            <person name="Naito S."/>
            <person name="Nakashima M."/>
            <person name="Nakama Y."/>
            <person name="Nakamichi Y."/>
            <person name="Nakamura M."/>
            <person name="Meguro A."/>
            <person name="Negishi M."/>
            <person name="Ohta I."/>
            <person name="Ohta T."/>
            <person name="Okamoto M."/>
            <person name="Ono N."/>
            <person name="Saji S."/>
            <person name="Sakaguchi M."/>
            <person name="Sakai K."/>
            <person name="Shibata M."/>
            <person name="Shimokawa T."/>
            <person name="Song J."/>
            <person name="Takazaki Y."/>
            <person name="Terasawa K."/>
            <person name="Tsugane M."/>
            <person name="Tsuji K."/>
            <person name="Ueda S."/>
            <person name="Waki K."/>
            <person name="Yamagata H."/>
            <person name="Yamamoto M."/>
            <person name="Yamamoto S."/>
            <person name="Yamane H."/>
            <person name="Yoshiki S."/>
            <person name="Yoshihara R."/>
            <person name="Yukawa K."/>
            <person name="Zhong H."/>
            <person name="Yano M."/>
            <person name="Yuan Q."/>
            <person name="Ouyang S."/>
            <person name="Liu J."/>
            <person name="Jones K.M."/>
            <person name="Gansberger K."/>
            <person name="Moffat K."/>
            <person name="Hill J."/>
            <person name="Bera J."/>
            <person name="Fadrosh D."/>
            <person name="Jin S."/>
            <person name="Johri S."/>
            <person name="Kim M."/>
            <person name="Overton L."/>
            <person name="Reardon M."/>
            <person name="Tsitrin T."/>
            <person name="Vuong H."/>
            <person name="Weaver B."/>
            <person name="Ciecko A."/>
            <person name="Tallon L."/>
            <person name="Jackson J."/>
            <person name="Pai G."/>
            <person name="Aken S.V."/>
            <person name="Utterback T."/>
            <person name="Reidmuller S."/>
            <person name="Feldblyum T."/>
            <person name="Hsiao J."/>
            <person name="Zismann V."/>
            <person name="Iobst S."/>
            <person name="de Vazeille A.R."/>
            <person name="Buell C.R."/>
            <person name="Ying K."/>
            <person name="Li Y."/>
            <person name="Lu T."/>
            <person name="Huang Y."/>
            <person name="Zhao Q."/>
            <person name="Feng Q."/>
            <person name="Zhang L."/>
            <person name="Zhu J."/>
            <person name="Weng Q."/>
            <person name="Mu J."/>
            <person name="Lu Y."/>
            <person name="Fan D."/>
            <person name="Liu Y."/>
            <person name="Guan J."/>
            <person name="Zhang Y."/>
            <person name="Yu S."/>
            <person name="Liu X."/>
            <person name="Zhang Y."/>
            <person name="Hong G."/>
            <person name="Han B."/>
            <person name="Choisne N."/>
            <person name="Demange N."/>
            <person name="Orjeda G."/>
            <person name="Samain S."/>
            <person name="Cattolico L."/>
            <person name="Pelletier E."/>
            <person name="Couloux A."/>
            <person name="Segurens B."/>
            <person name="Wincker P."/>
            <person name="D'Hont A."/>
            <person name="Scarpelli C."/>
            <person name="Weissenbach J."/>
            <person name="Salanoubat M."/>
            <person name="Quetier F."/>
            <person name="Yu Y."/>
            <person name="Kim H.R."/>
            <person name="Rambo T."/>
            <person name="Currie J."/>
            <person name="Collura K."/>
            <person name="Luo M."/>
            <person name="Yang T."/>
            <person name="Ammiraju J.S.S."/>
            <person name="Engler F."/>
            <person name="Soderlund C."/>
            <person name="Wing R.A."/>
            <person name="Palmer L.E."/>
            <person name="de la Bastide M."/>
            <person name="Spiegel L."/>
            <person name="Nascimento L."/>
            <person name="Zutavern T."/>
            <person name="O'Shaughnessy A."/>
            <person name="Dike S."/>
            <person name="Dedhia N."/>
            <person name="Preston R."/>
            <person name="Balija V."/>
            <person name="McCombie W.R."/>
            <person name="Chow T."/>
            <person name="Chen H."/>
            <person name="Chung M."/>
            <person name="Chen C."/>
            <person name="Shaw J."/>
            <person name="Wu H."/>
            <person name="Hsiao K."/>
            <person name="Chao Y."/>
            <person name="Chu M."/>
            <person name="Cheng C."/>
            <person name="Hour A."/>
            <person name="Lee P."/>
            <person name="Lin S."/>
            <person name="Lin Y."/>
            <person name="Liou J."/>
            <person name="Liu S."/>
            <person name="Hsing Y."/>
            <person name="Raghuvanshi S."/>
            <person name="Mohanty A."/>
            <person name="Bharti A.K."/>
            <person name="Gaur A."/>
            <person name="Gupta V."/>
            <person name="Kumar D."/>
            <person name="Ravi V."/>
            <person name="Vij S."/>
            <person name="Kapur A."/>
            <person name="Khurana P."/>
            <person name="Khurana P."/>
            <person name="Khurana J.P."/>
            <person name="Tyagi A.K."/>
            <person name="Gaikwad K."/>
            <person name="Singh A."/>
            <person name="Dalal V."/>
            <person name="Srivastava S."/>
            <person name="Dixit A."/>
            <person name="Pal A.K."/>
            <person name="Ghazi I.A."/>
            <person name="Yadav M."/>
            <person name="Pandit A."/>
            <person name="Bhargava A."/>
            <person name="Sureshbabu K."/>
            <person name="Batra K."/>
            <person name="Sharma T.R."/>
            <person name="Mohapatra T."/>
            <person name="Singh N.K."/>
            <person name="Messing J."/>
            <person name="Nelson A.B."/>
            <person name="Fuks G."/>
            <person name="Kavchok S."/>
            <person name="Keizer G."/>
            <person name="Linton E."/>
            <person name="Llaca V."/>
            <person name="Song R."/>
            <person name="Tanyolac B."/>
            <person name="Young S."/>
            <person name="Ho-Il K."/>
            <person name="Hahn J.H."/>
            <person name="Sangsakoo G."/>
            <person name="Vanavichit A."/>
            <person name="de Mattos Luiz.A.T."/>
            <person name="Zimmer P.D."/>
            <person name="Malone G."/>
            <person name="Dellagostin O."/>
            <person name="de Oliveira A.C."/>
            <person name="Bevan M."/>
            <person name="Bancroft I."/>
            <person name="Minx P."/>
            <person name="Cordum H."/>
            <person name="Wilson R."/>
            <person name="Cheng Z."/>
            <person name="Jin W."/>
            <person name="Jiang J."/>
            <person name="Leong S.A."/>
            <person name="Iwama H."/>
            <person name="Gojobori T."/>
            <person name="Itoh T."/>
            <person name="Niimura Y."/>
            <person name="Fujii Y."/>
            <person name="Habara T."/>
            <person name="Sakai H."/>
            <person name="Sato Y."/>
            <person name="Wilson G."/>
            <person name="Kumar K."/>
            <person name="McCouch S."/>
            <person name="Juretic N."/>
            <person name="Hoen D."/>
            <person name="Wright S."/>
            <person name="Bruskiewich R."/>
            <person name="Bureau T."/>
            <person name="Miyao A."/>
            <person name="Hirochika H."/>
            <person name="Nishikawa T."/>
            <person name="Kadowaki K."/>
            <person name="Sugiura M."/>
            <person name="Burr B."/>
            <person name="Sasaki T."/>
        </authorList>
    </citation>
    <scope>NUCLEOTIDE SEQUENCE [LARGE SCALE GENOMIC DNA]</scope>
    <source>
        <strain evidence="3">cv. Nipponbare</strain>
    </source>
</reference>
<reference evidence="2 3" key="2">
    <citation type="journal article" date="2013" name="Plant Cell Physiol.">
        <title>Rice Annotation Project Database (RAP-DB): an integrative and interactive database for rice genomics.</title>
        <authorList>
            <person name="Sakai H."/>
            <person name="Lee S.S."/>
            <person name="Tanaka T."/>
            <person name="Numa H."/>
            <person name="Kim J."/>
            <person name="Kawahara Y."/>
            <person name="Wakimoto H."/>
            <person name="Yang C.C."/>
            <person name="Iwamoto M."/>
            <person name="Abe T."/>
            <person name="Yamada Y."/>
            <person name="Muto A."/>
            <person name="Inokuchi H."/>
            <person name="Ikemura T."/>
            <person name="Matsumoto T."/>
            <person name="Sasaki T."/>
            <person name="Itoh T."/>
        </authorList>
    </citation>
    <scope>NUCLEOTIDE SEQUENCE [LARGE SCALE GENOMIC DNA]</scope>
    <source>
        <strain evidence="3">cv. Nipponbare</strain>
    </source>
</reference>
<name>A0A0P0V248_ORYSJ</name>
<keyword evidence="3" id="KW-1185">Reference proteome</keyword>
<accession>A0A0P0V248</accession>
<evidence type="ECO:0000313" key="2">
    <source>
        <dbReference type="EMBL" id="BAS71919.1"/>
    </source>
</evidence>
<sequence length="103" mass="10666">MHDPSVTSKVGNISNPSDKHKLKISLMPVCTSTLSCSALSPVILQYALSKIIHQNLPESTGATRPIADSPKSGSKTSSNASLLSSRGTALILKLAGIKPCPGL</sequence>
<feature type="region of interest" description="Disordered" evidence="1">
    <location>
        <begin position="59"/>
        <end position="83"/>
    </location>
</feature>
<proteinExistence type="predicted"/>
<feature type="compositionally biased region" description="Low complexity" evidence="1">
    <location>
        <begin position="69"/>
        <end position="83"/>
    </location>
</feature>
<protein>
    <submittedName>
        <fullName evidence="2">Os01g0332150 protein</fullName>
    </submittedName>
</protein>
<dbReference type="InParanoid" id="A0A0P0V248"/>
<organism evidence="2 3">
    <name type="scientific">Oryza sativa subsp. japonica</name>
    <name type="common">Rice</name>
    <dbReference type="NCBI Taxonomy" id="39947"/>
    <lineage>
        <taxon>Eukaryota</taxon>
        <taxon>Viridiplantae</taxon>
        <taxon>Streptophyta</taxon>
        <taxon>Embryophyta</taxon>
        <taxon>Tracheophyta</taxon>
        <taxon>Spermatophyta</taxon>
        <taxon>Magnoliopsida</taxon>
        <taxon>Liliopsida</taxon>
        <taxon>Poales</taxon>
        <taxon>Poaceae</taxon>
        <taxon>BOP clade</taxon>
        <taxon>Oryzoideae</taxon>
        <taxon>Oryzeae</taxon>
        <taxon>Oryzinae</taxon>
        <taxon>Oryza</taxon>
        <taxon>Oryza sativa</taxon>
    </lineage>
</organism>
<dbReference type="Proteomes" id="UP000059680">
    <property type="component" value="Chromosome 1"/>
</dbReference>
<dbReference type="PaxDb" id="39947-A0A0P0V248"/>
<dbReference type="EMBL" id="AP014957">
    <property type="protein sequence ID" value="BAS71919.1"/>
    <property type="molecule type" value="Genomic_DNA"/>
</dbReference>
<dbReference type="Gramene" id="Os01t0332150-00">
    <property type="protein sequence ID" value="Os01t0332150-00"/>
    <property type="gene ID" value="Os01g0332150"/>
</dbReference>